<sequence>MSTKNLPGNLIKFRGRTWVILPQENEDIFLLKPLGGSEEEITAVYKPLLKIEGGFKEAHFQEPTIEDIDNFETAQLLFHATRLSFRNAGGPFRCMGKLSFRPRSYQVVPLVMALKQQITRLLIADDVGIGKTVEALMILRERIERGDVSRFAVICPPHLCEQWKKELKDKLDIDADIIRSSTASAIDRKISTDQSVFAALPYQVISIDYIKSERRRRQFLNDCPDFVIVDEAHTCTLPSGATLNTQQLRYHLLNDISKKLDRHLLLLTATPHSGKNDEFSALLGLLNPDLAKVDLENATPKQRELISKYFIQRKRENIERWLKDKEKFPFPKRDSKELDYELSPSYQEVYMLTRALAKQLTTTNGKRNQYWAALSLLRGIMSSPDAGIEMVRNRMKKKKAIIEIEEEETIGQKLSANSDNIESLDGLEFSSKEMNTMSKIHDLLIDVKKKGGDKKVIKTGDLVKGWLKQKYSPIIFCRYISTAKYLQEALAPLLPSNVHLEAVTSELSDEQRKERIDIIGKAKKKVLIATDCLSEGINLQDHFDAVLHYDLPWNPNRLEQRDGRVDRFGQTKEEVKSYVLWGSDNPMDKIVLTVLLKKVRDIQRTTGVSVSLGEENLSIMDEILKEVLEETNVNQGKQLSLDLTVNGKALEQKFSNEISQIKSKAEKLRSIFAHERVKLSEIETLLKEVDEAIGDVQSVENFVISALKHFGTITHKQDDHYTIVADTLPIKLKVFFPSDLQQIPMSFVSPTPRAQIYIGRNHRFVEQLCQMVMNAAFEKQTTLEKVARVASIRTTSVKQLTVLIQFRVRNVIREKSRRNELIAEELFLWGYEGLDPSVSKKTLSYNEVKKLLLDAVPQGDMPLEQRKHNIQEQLNNFEDIKEEFIKLAEERAENLVGAQSSYKTLVGGSDFKAVYPVLPPEVIGVYVLLPVAKKLF</sequence>
<feature type="domain" description="Helicase C-terminal" evidence="7">
    <location>
        <begin position="461"/>
        <end position="618"/>
    </location>
</feature>
<dbReference type="RefSeq" id="WP_169663095.1">
    <property type="nucleotide sequence ID" value="NZ_CP076132.1"/>
</dbReference>
<dbReference type="PROSITE" id="PS51194">
    <property type="entry name" value="HELICASE_CTER"/>
    <property type="match status" value="1"/>
</dbReference>
<dbReference type="PANTHER" id="PTHR45766:SF6">
    <property type="entry name" value="SWI_SNF-RELATED MATRIX-ASSOCIATED ACTIN-DEPENDENT REGULATOR OF CHROMATIN SUBFAMILY A-LIKE PROTEIN 1"/>
    <property type="match status" value="1"/>
</dbReference>
<feature type="domain" description="Helicase ATP-binding" evidence="6">
    <location>
        <begin position="112"/>
        <end position="289"/>
    </location>
</feature>
<evidence type="ECO:0000313" key="8">
    <source>
        <dbReference type="EMBL" id="QWG00510.1"/>
    </source>
</evidence>
<dbReference type="SMART" id="SM00490">
    <property type="entry name" value="HELICc"/>
    <property type="match status" value="1"/>
</dbReference>
<dbReference type="InterPro" id="IPR001650">
    <property type="entry name" value="Helicase_C-like"/>
</dbReference>
<name>A0AAX1MYZ1_9BACT</name>
<dbReference type="EMBL" id="CP076132">
    <property type="protein sequence ID" value="QWG00510.1"/>
    <property type="molecule type" value="Genomic_DNA"/>
</dbReference>
<dbReference type="GO" id="GO:0004386">
    <property type="term" value="F:helicase activity"/>
    <property type="evidence" value="ECO:0007669"/>
    <property type="project" value="UniProtKB-KW"/>
</dbReference>
<proteinExistence type="predicted"/>
<accession>A0AAX1MYZ1</accession>
<dbReference type="Gene3D" id="3.40.50.300">
    <property type="entry name" value="P-loop containing nucleotide triphosphate hydrolases"/>
    <property type="match status" value="1"/>
</dbReference>
<dbReference type="SUPFAM" id="SSF52540">
    <property type="entry name" value="P-loop containing nucleoside triphosphate hydrolases"/>
    <property type="match status" value="1"/>
</dbReference>
<keyword evidence="2" id="KW-0378">Hydrolase</keyword>
<evidence type="ECO:0000259" key="7">
    <source>
        <dbReference type="PROSITE" id="PS51194"/>
    </source>
</evidence>
<dbReference type="KEGG" id="fya:KMW28_12690"/>
<keyword evidence="1" id="KW-0547">Nucleotide-binding</keyword>
<dbReference type="PROSITE" id="PS51192">
    <property type="entry name" value="HELICASE_ATP_BIND_1"/>
    <property type="match status" value="1"/>
</dbReference>
<organism evidence="8 9">
    <name type="scientific">Flammeovirga yaeyamensis</name>
    <dbReference type="NCBI Taxonomy" id="367791"/>
    <lineage>
        <taxon>Bacteria</taxon>
        <taxon>Pseudomonadati</taxon>
        <taxon>Bacteroidota</taxon>
        <taxon>Cytophagia</taxon>
        <taxon>Cytophagales</taxon>
        <taxon>Flammeovirgaceae</taxon>
        <taxon>Flammeovirga</taxon>
    </lineage>
</organism>
<dbReference type="InterPro" id="IPR027417">
    <property type="entry name" value="P-loop_NTPase"/>
</dbReference>
<feature type="coiled-coil region" evidence="5">
    <location>
        <begin position="863"/>
        <end position="890"/>
    </location>
</feature>
<evidence type="ECO:0000259" key="6">
    <source>
        <dbReference type="PROSITE" id="PS51192"/>
    </source>
</evidence>
<evidence type="ECO:0000256" key="5">
    <source>
        <dbReference type="SAM" id="Coils"/>
    </source>
</evidence>
<keyword evidence="9" id="KW-1185">Reference proteome</keyword>
<evidence type="ECO:0000256" key="1">
    <source>
        <dbReference type="ARBA" id="ARBA00022741"/>
    </source>
</evidence>
<protein>
    <submittedName>
        <fullName evidence="8">DEAD/DEAH box helicase family protein</fullName>
    </submittedName>
</protein>
<dbReference type="InterPro" id="IPR014001">
    <property type="entry name" value="Helicase_ATP-bd"/>
</dbReference>
<keyword evidence="5" id="KW-0175">Coiled coil</keyword>
<dbReference type="InterPro" id="IPR038718">
    <property type="entry name" value="SNF2-like_sf"/>
</dbReference>
<dbReference type="Pfam" id="PF00271">
    <property type="entry name" value="Helicase_C"/>
    <property type="match status" value="1"/>
</dbReference>
<evidence type="ECO:0000313" key="9">
    <source>
        <dbReference type="Proteomes" id="UP000678679"/>
    </source>
</evidence>
<dbReference type="GO" id="GO:0005524">
    <property type="term" value="F:ATP binding"/>
    <property type="evidence" value="ECO:0007669"/>
    <property type="project" value="UniProtKB-KW"/>
</dbReference>
<keyword evidence="4" id="KW-0067">ATP-binding</keyword>
<evidence type="ECO:0000256" key="2">
    <source>
        <dbReference type="ARBA" id="ARBA00022801"/>
    </source>
</evidence>
<dbReference type="AlphaFoldDB" id="A0AAX1MYZ1"/>
<evidence type="ECO:0000256" key="3">
    <source>
        <dbReference type="ARBA" id="ARBA00022806"/>
    </source>
</evidence>
<keyword evidence="3 8" id="KW-0347">Helicase</keyword>
<dbReference type="Gene3D" id="3.40.50.10810">
    <property type="entry name" value="Tandem AAA-ATPase domain"/>
    <property type="match status" value="1"/>
</dbReference>
<dbReference type="PANTHER" id="PTHR45766">
    <property type="entry name" value="DNA ANNEALING HELICASE AND ENDONUCLEASE ZRANB3 FAMILY MEMBER"/>
    <property type="match status" value="1"/>
</dbReference>
<dbReference type="InterPro" id="IPR057342">
    <property type="entry name" value="DEXDc_RapA"/>
</dbReference>
<reference evidence="8 9" key="1">
    <citation type="submission" date="2021-05" db="EMBL/GenBank/DDBJ databases">
        <title>Comparative genomic studies on the polysaccharide-degrading batcterial strains of the Flammeovirga genus.</title>
        <authorList>
            <person name="Zewei F."/>
            <person name="Zheng Z."/>
            <person name="Yu L."/>
            <person name="Ruyue G."/>
            <person name="Yanhong M."/>
            <person name="Yuanyuan C."/>
            <person name="Jingyan G."/>
            <person name="Wenjun H."/>
        </authorList>
    </citation>
    <scope>NUCLEOTIDE SEQUENCE [LARGE SCALE GENOMIC DNA]</scope>
    <source>
        <strain evidence="8 9">NBRC:100898</strain>
    </source>
</reference>
<dbReference type="CDD" id="cd18793">
    <property type="entry name" value="SF2_C_SNF"/>
    <property type="match status" value="1"/>
</dbReference>
<dbReference type="InterPro" id="IPR049730">
    <property type="entry name" value="SNF2/RAD54-like_C"/>
</dbReference>
<dbReference type="Proteomes" id="UP000678679">
    <property type="component" value="Chromosome 1"/>
</dbReference>
<dbReference type="SMART" id="SM00487">
    <property type="entry name" value="DEXDc"/>
    <property type="match status" value="1"/>
</dbReference>
<dbReference type="GO" id="GO:0016787">
    <property type="term" value="F:hydrolase activity"/>
    <property type="evidence" value="ECO:0007669"/>
    <property type="project" value="UniProtKB-KW"/>
</dbReference>
<dbReference type="CDD" id="cd18011">
    <property type="entry name" value="DEXDc_RapA"/>
    <property type="match status" value="1"/>
</dbReference>
<dbReference type="InterPro" id="IPR000330">
    <property type="entry name" value="SNF2_N"/>
</dbReference>
<dbReference type="Pfam" id="PF00176">
    <property type="entry name" value="SNF2-rel_dom"/>
    <property type="match status" value="1"/>
</dbReference>
<gene>
    <name evidence="8" type="ORF">KMW28_12690</name>
</gene>
<evidence type="ECO:0000256" key="4">
    <source>
        <dbReference type="ARBA" id="ARBA00022840"/>
    </source>
</evidence>